<keyword evidence="6 7" id="KW-0694">RNA-binding</keyword>
<dbReference type="Pfam" id="PF00013">
    <property type="entry name" value="KH_1"/>
    <property type="match status" value="1"/>
</dbReference>
<keyword evidence="2 7" id="KW-0963">Cytoplasm</keyword>
<dbReference type="CDD" id="cd11363">
    <property type="entry name" value="RNase_PH_PNPase_1"/>
    <property type="match status" value="1"/>
</dbReference>
<sequence>MSVHKIRVERKIGDQVMSIETGHIAKQAAGSVLVQYGETVVLVAAASGTPRPGIDFFPLMCDYRERLAAAGKFPGGFLKREGRPSTKEILTARLMDRPIRPLWPKGYKDEVQVQAFVMASDMQNDGDVLAMIGAGAALHISPLPFIGPIASVRVGKVDGKLVAFPTYDQLEESELDMIVSGDVDTVAMIEGFANEMPEDEMMEAIQFAHKIIKEVIELQKELFDKVQPAKVAYEAPADDGLFGRLNDAYYDDFRAAQQTSGKQDRNNAVSALRDRAMGEVIPDPKADGAICVNRFKTVWHDLEEKVIRDLISAGTRPDGRDRNSLRAIHCETDVLPRVHGSAVFQRGETQALITIALGTSRDEQRVDGLQDEFSKKFMLDYNFPSFSVGECRPIRGPGRREIGHGALAERSVAPVLPPADAFPYTIRVISDITESNGSSSMASVCGATLALMASGVPISNPVAGISVGLVQNSEDDWHLLTDILGTEDHFGDMDFKIAGTQNGITGIQLDLKITGVSNEIIRATLKQSREARIEILKKMLTAIPRPRREISPTAPRLLRTKIAPDKIGALIGPGGKNIRGIQETTGAVIEVDDDGTVLVASSNKESAQEAMKQVEACTATVQIGKIYDGIVSSIKEFGAFVEILPGRDGLVHISEMSGGYIASLDRVVAVGDEMKVLVIDVDEHDRVKLSRRRALEELGVEDPLAAELEGEGGGERSSGSSDGDGDGEDRPRRRRGGRGRGGPRSGGGSGGGDRGGRSRD</sequence>
<evidence type="ECO:0000256" key="7">
    <source>
        <dbReference type="HAMAP-Rule" id="MF_01595"/>
    </source>
</evidence>
<dbReference type="SMART" id="SM00316">
    <property type="entry name" value="S1"/>
    <property type="match status" value="1"/>
</dbReference>
<dbReference type="InterPro" id="IPR012162">
    <property type="entry name" value="PNPase"/>
</dbReference>
<evidence type="ECO:0000256" key="8">
    <source>
        <dbReference type="SAM" id="MobiDB-lite"/>
    </source>
</evidence>
<dbReference type="HAMAP" id="MF_01595">
    <property type="entry name" value="PNPase"/>
    <property type="match status" value="1"/>
</dbReference>
<protein>
    <recommendedName>
        <fullName evidence="7">Polyribonucleotide nucleotidyltransferase</fullName>
        <ecNumber evidence="7">2.7.7.8</ecNumber>
    </recommendedName>
    <alternativeName>
        <fullName evidence="7">Polynucleotide phosphorylase</fullName>
        <shortName evidence="7">PNPase</shortName>
    </alternativeName>
</protein>
<dbReference type="Gene3D" id="3.30.230.70">
    <property type="entry name" value="GHMP Kinase, N-terminal domain"/>
    <property type="match status" value="2"/>
</dbReference>
<dbReference type="InterPro" id="IPR001247">
    <property type="entry name" value="ExoRNase_PH_dom1"/>
</dbReference>
<dbReference type="InterPro" id="IPR015848">
    <property type="entry name" value="PNPase_PH_RNA-bd_bac/org-type"/>
</dbReference>
<evidence type="ECO:0000256" key="5">
    <source>
        <dbReference type="ARBA" id="ARBA00022842"/>
    </source>
</evidence>
<keyword evidence="4 7" id="KW-0548">Nucleotidyltransferase</keyword>
<reference evidence="10 11" key="1">
    <citation type="submission" date="2017-05" db="EMBL/GenBank/DDBJ databases">
        <authorList>
            <person name="Varghese N."/>
            <person name="Submissions S."/>
        </authorList>
    </citation>
    <scope>NUCLEOTIDE SEQUENCE [LARGE SCALE GENOMIC DNA]</scope>
    <source>
        <strain evidence="10 11">DSM 25457</strain>
    </source>
</reference>
<evidence type="ECO:0000256" key="1">
    <source>
        <dbReference type="ARBA" id="ARBA00007404"/>
    </source>
</evidence>
<dbReference type="NCBIfam" id="TIGR03591">
    <property type="entry name" value="polynuc_phos"/>
    <property type="match status" value="1"/>
</dbReference>
<keyword evidence="3 7" id="KW-0808">Transferase</keyword>
<dbReference type="InterPro" id="IPR003029">
    <property type="entry name" value="S1_domain"/>
</dbReference>
<dbReference type="NCBIfam" id="NF008805">
    <property type="entry name" value="PRK11824.1"/>
    <property type="match status" value="1"/>
</dbReference>
<dbReference type="Proteomes" id="UP001158067">
    <property type="component" value="Unassembled WGS sequence"/>
</dbReference>
<dbReference type="PIRSF" id="PIRSF005499">
    <property type="entry name" value="PNPase"/>
    <property type="match status" value="1"/>
</dbReference>
<dbReference type="Pfam" id="PF00575">
    <property type="entry name" value="S1"/>
    <property type="match status" value="1"/>
</dbReference>
<dbReference type="Pfam" id="PF03726">
    <property type="entry name" value="PNPase"/>
    <property type="match status" value="1"/>
</dbReference>
<dbReference type="CDD" id="cd04472">
    <property type="entry name" value="S1_PNPase"/>
    <property type="match status" value="1"/>
</dbReference>
<keyword evidence="5 7" id="KW-0460">Magnesium</keyword>
<evidence type="ECO:0000256" key="3">
    <source>
        <dbReference type="ARBA" id="ARBA00022679"/>
    </source>
</evidence>
<dbReference type="InterPro" id="IPR036456">
    <property type="entry name" value="PNPase_PH_RNA-bd_sf"/>
</dbReference>
<dbReference type="PANTHER" id="PTHR11252:SF0">
    <property type="entry name" value="POLYRIBONUCLEOTIDE NUCLEOTIDYLTRANSFERASE 1, MITOCHONDRIAL"/>
    <property type="match status" value="1"/>
</dbReference>
<evidence type="ECO:0000256" key="2">
    <source>
        <dbReference type="ARBA" id="ARBA00022490"/>
    </source>
</evidence>
<dbReference type="InterPro" id="IPR004087">
    <property type="entry name" value="KH_dom"/>
</dbReference>
<dbReference type="InterPro" id="IPR004088">
    <property type="entry name" value="KH_dom_type_1"/>
</dbReference>
<keyword evidence="7" id="KW-0479">Metal-binding</keyword>
<dbReference type="SUPFAM" id="SSF54211">
    <property type="entry name" value="Ribosomal protein S5 domain 2-like"/>
    <property type="match status" value="2"/>
</dbReference>
<dbReference type="SUPFAM" id="SSF55666">
    <property type="entry name" value="Ribonuclease PH domain 2-like"/>
    <property type="match status" value="2"/>
</dbReference>
<gene>
    <name evidence="7" type="primary">pnp</name>
    <name evidence="10" type="ORF">SAMN06265222_10756</name>
</gene>
<accession>A0ABY1Q6Q5</accession>
<dbReference type="Gene3D" id="3.30.1370.10">
    <property type="entry name" value="K Homology domain, type 1"/>
    <property type="match status" value="1"/>
</dbReference>
<comment type="cofactor">
    <cofactor evidence="7">
        <name>Mg(2+)</name>
        <dbReference type="ChEBI" id="CHEBI:18420"/>
    </cofactor>
</comment>
<dbReference type="SUPFAM" id="SSF46915">
    <property type="entry name" value="Polynucleotide phosphorylase/guanosine pentaphosphate synthase (PNPase/GPSI), domain 3"/>
    <property type="match status" value="1"/>
</dbReference>
<dbReference type="EMBL" id="FXUG01000007">
    <property type="protein sequence ID" value="SMP61175.1"/>
    <property type="molecule type" value="Genomic_DNA"/>
</dbReference>
<comment type="similarity">
    <text evidence="1 7">Belongs to the polyribonucleotide nucleotidyltransferase family.</text>
</comment>
<dbReference type="Gene3D" id="2.40.50.140">
    <property type="entry name" value="Nucleic acid-binding proteins"/>
    <property type="match status" value="1"/>
</dbReference>
<comment type="caution">
    <text evidence="10">The sequence shown here is derived from an EMBL/GenBank/DDBJ whole genome shotgun (WGS) entry which is preliminary data.</text>
</comment>
<dbReference type="PROSITE" id="PS50084">
    <property type="entry name" value="KH_TYPE_1"/>
    <property type="match status" value="1"/>
</dbReference>
<evidence type="ECO:0000313" key="11">
    <source>
        <dbReference type="Proteomes" id="UP001158067"/>
    </source>
</evidence>
<dbReference type="Pfam" id="PF03725">
    <property type="entry name" value="RNase_PH_C"/>
    <property type="match status" value="1"/>
</dbReference>
<dbReference type="Pfam" id="PF01138">
    <property type="entry name" value="RNase_PH"/>
    <property type="match status" value="2"/>
</dbReference>
<feature type="binding site" evidence="7">
    <location>
        <position position="488"/>
    </location>
    <ligand>
        <name>Mg(2+)</name>
        <dbReference type="ChEBI" id="CHEBI:18420"/>
    </ligand>
</feature>
<name>A0ABY1Q6Q5_9BACT</name>
<feature type="domain" description="S1 motif" evidence="9">
    <location>
        <begin position="624"/>
        <end position="692"/>
    </location>
</feature>
<dbReference type="CDD" id="cd02393">
    <property type="entry name" value="KH-I_PNPase"/>
    <property type="match status" value="1"/>
</dbReference>
<feature type="compositionally biased region" description="Gly residues" evidence="8">
    <location>
        <begin position="739"/>
        <end position="753"/>
    </location>
</feature>
<organism evidence="10 11">
    <name type="scientific">Neorhodopirellula lusitana</name>
    <dbReference type="NCBI Taxonomy" id="445327"/>
    <lineage>
        <taxon>Bacteria</taxon>
        <taxon>Pseudomonadati</taxon>
        <taxon>Planctomycetota</taxon>
        <taxon>Planctomycetia</taxon>
        <taxon>Pirellulales</taxon>
        <taxon>Pirellulaceae</taxon>
        <taxon>Neorhodopirellula</taxon>
    </lineage>
</organism>
<feature type="region of interest" description="Disordered" evidence="8">
    <location>
        <begin position="702"/>
        <end position="760"/>
    </location>
</feature>
<comment type="catalytic activity">
    <reaction evidence="7">
        <text>RNA(n+1) + phosphate = RNA(n) + a ribonucleoside 5'-diphosphate</text>
        <dbReference type="Rhea" id="RHEA:22096"/>
        <dbReference type="Rhea" id="RHEA-COMP:14527"/>
        <dbReference type="Rhea" id="RHEA-COMP:17342"/>
        <dbReference type="ChEBI" id="CHEBI:43474"/>
        <dbReference type="ChEBI" id="CHEBI:57930"/>
        <dbReference type="ChEBI" id="CHEBI:140395"/>
        <dbReference type="EC" id="2.7.7.8"/>
    </reaction>
</comment>
<dbReference type="InterPro" id="IPR020568">
    <property type="entry name" value="Ribosomal_Su5_D2-typ_SF"/>
</dbReference>
<evidence type="ECO:0000313" key="10">
    <source>
        <dbReference type="EMBL" id="SMP61175.1"/>
    </source>
</evidence>
<evidence type="ECO:0000259" key="9">
    <source>
        <dbReference type="PROSITE" id="PS50126"/>
    </source>
</evidence>
<dbReference type="CDD" id="cd11364">
    <property type="entry name" value="RNase_PH_PNPase_2"/>
    <property type="match status" value="1"/>
</dbReference>
<comment type="function">
    <text evidence="7">Involved in mRNA degradation. Catalyzes the phosphorolysis of single-stranded polyribonucleotides processively in the 3'- to 5'-direction.</text>
</comment>
<keyword evidence="11" id="KW-1185">Reference proteome</keyword>
<dbReference type="InterPro" id="IPR012340">
    <property type="entry name" value="NA-bd_OB-fold"/>
</dbReference>
<dbReference type="EC" id="2.7.7.8" evidence="7"/>
<feature type="binding site" evidence="7">
    <location>
        <position position="494"/>
    </location>
    <ligand>
        <name>Mg(2+)</name>
        <dbReference type="ChEBI" id="CHEBI:18420"/>
    </ligand>
</feature>
<dbReference type="PROSITE" id="PS50126">
    <property type="entry name" value="S1"/>
    <property type="match status" value="1"/>
</dbReference>
<evidence type="ECO:0000256" key="6">
    <source>
        <dbReference type="ARBA" id="ARBA00022884"/>
    </source>
</evidence>
<dbReference type="SMART" id="SM00322">
    <property type="entry name" value="KH"/>
    <property type="match status" value="1"/>
</dbReference>
<dbReference type="InterPro" id="IPR036612">
    <property type="entry name" value="KH_dom_type_1_sf"/>
</dbReference>
<dbReference type="SUPFAM" id="SSF54791">
    <property type="entry name" value="Eukaryotic type KH-domain (KH-domain type I)"/>
    <property type="match status" value="1"/>
</dbReference>
<comment type="subcellular location">
    <subcellularLocation>
        <location evidence="7">Cytoplasm</location>
    </subcellularLocation>
</comment>
<dbReference type="SUPFAM" id="SSF50249">
    <property type="entry name" value="Nucleic acid-binding proteins"/>
    <property type="match status" value="1"/>
</dbReference>
<dbReference type="InterPro" id="IPR015847">
    <property type="entry name" value="ExoRNase_PH_dom2"/>
</dbReference>
<proteinExistence type="inferred from homology"/>
<dbReference type="PANTHER" id="PTHR11252">
    <property type="entry name" value="POLYRIBONUCLEOTIDE NUCLEOTIDYLTRANSFERASE"/>
    <property type="match status" value="1"/>
</dbReference>
<evidence type="ECO:0000256" key="4">
    <source>
        <dbReference type="ARBA" id="ARBA00022695"/>
    </source>
</evidence>
<dbReference type="RefSeq" id="WP_283433136.1">
    <property type="nucleotide sequence ID" value="NZ_CAWLDM010000001.1"/>
</dbReference>
<dbReference type="InterPro" id="IPR036345">
    <property type="entry name" value="ExoRNase_PH_dom2_sf"/>
</dbReference>
<dbReference type="InterPro" id="IPR027408">
    <property type="entry name" value="PNPase/RNase_PH_dom_sf"/>
</dbReference>